<reference evidence="4" key="1">
    <citation type="journal article" date="2019" name="Int. J. Syst. Evol. Microbiol.">
        <title>The Global Catalogue of Microorganisms (GCM) 10K type strain sequencing project: providing services to taxonomists for standard genome sequencing and annotation.</title>
        <authorList>
            <consortium name="The Broad Institute Genomics Platform"/>
            <consortium name="The Broad Institute Genome Sequencing Center for Infectious Disease"/>
            <person name="Wu L."/>
            <person name="Ma J."/>
        </authorList>
    </citation>
    <scope>NUCLEOTIDE SEQUENCE [LARGE SCALE GENOMIC DNA]</scope>
    <source>
        <strain evidence="4">CGMCC 1.15772</strain>
    </source>
</reference>
<dbReference type="GO" id="GO:0016787">
    <property type="term" value="F:hydrolase activity"/>
    <property type="evidence" value="ECO:0007669"/>
    <property type="project" value="UniProtKB-KW"/>
</dbReference>
<dbReference type="Proteomes" id="UP001596297">
    <property type="component" value="Unassembled WGS sequence"/>
</dbReference>
<sequence length="253" mass="28016">MIDTHCHLDYLHDPASARSELGLTGMVCIGAGLEHARSAVTLAEQFPDVWATVGIHPTSTEEDTPENRAELERLAQHPRVVGIGESGLDDYWDAGQRAPQLRALEWQLDLAGQLGKPLVIHVRDKKGEDSAHRGLLEVLPHWPDVTLIFHCFSGNRDLLAYGLEHGHYFGFAGNVTYKNAPEIQAAAREVPLDRLLLETDAPFLAPVPKRGKPNRPGFVRHTLEFVAALRQMPPEQLEAATDQNASRVYSFSL</sequence>
<evidence type="ECO:0000313" key="3">
    <source>
        <dbReference type="EMBL" id="MFC6591999.1"/>
    </source>
</evidence>
<proteinExistence type="predicted"/>
<dbReference type="InterPro" id="IPR001130">
    <property type="entry name" value="TatD-like"/>
</dbReference>
<dbReference type="PROSITE" id="PS01091">
    <property type="entry name" value="TATD_3"/>
    <property type="match status" value="1"/>
</dbReference>
<evidence type="ECO:0000313" key="4">
    <source>
        <dbReference type="Proteomes" id="UP001596297"/>
    </source>
</evidence>
<dbReference type="CDD" id="cd01310">
    <property type="entry name" value="TatD_DNAse"/>
    <property type="match status" value="1"/>
</dbReference>
<evidence type="ECO:0000256" key="2">
    <source>
        <dbReference type="ARBA" id="ARBA00022801"/>
    </source>
</evidence>
<keyword evidence="1" id="KW-0479">Metal-binding</keyword>
<keyword evidence="2 3" id="KW-0378">Hydrolase</keyword>
<organism evidence="3 4">
    <name type="scientific">Deinococcus lacus</name>
    <dbReference type="NCBI Taxonomy" id="392561"/>
    <lineage>
        <taxon>Bacteria</taxon>
        <taxon>Thermotogati</taxon>
        <taxon>Deinococcota</taxon>
        <taxon>Deinococci</taxon>
        <taxon>Deinococcales</taxon>
        <taxon>Deinococcaceae</taxon>
        <taxon>Deinococcus</taxon>
    </lineage>
</organism>
<keyword evidence="4" id="KW-1185">Reference proteome</keyword>
<protein>
    <submittedName>
        <fullName evidence="3">TatD family hydrolase</fullName>
        <ecNumber evidence="3">3.1.-.-</ecNumber>
    </submittedName>
</protein>
<dbReference type="InterPro" id="IPR015991">
    <property type="entry name" value="TatD/YcfH-like"/>
</dbReference>
<dbReference type="NCBIfam" id="TIGR00010">
    <property type="entry name" value="YchF/TatD family DNA exonuclease"/>
    <property type="match status" value="1"/>
</dbReference>
<dbReference type="EC" id="3.1.-.-" evidence="3"/>
<name>A0ABW1YCL1_9DEIO</name>
<accession>A0ABW1YCL1</accession>
<dbReference type="Gene3D" id="3.20.20.140">
    <property type="entry name" value="Metal-dependent hydrolases"/>
    <property type="match status" value="1"/>
</dbReference>
<evidence type="ECO:0000256" key="1">
    <source>
        <dbReference type="ARBA" id="ARBA00022723"/>
    </source>
</evidence>
<dbReference type="PANTHER" id="PTHR46124:SF2">
    <property type="entry name" value="D-AMINOACYL-TRNA DEACYLASE"/>
    <property type="match status" value="1"/>
</dbReference>
<dbReference type="InterPro" id="IPR018228">
    <property type="entry name" value="DNase_TatD-rel_CS"/>
</dbReference>
<dbReference type="EMBL" id="JBHSWD010000001">
    <property type="protein sequence ID" value="MFC6591999.1"/>
    <property type="molecule type" value="Genomic_DNA"/>
</dbReference>
<dbReference type="PIRSF" id="PIRSF005902">
    <property type="entry name" value="DNase_TatD"/>
    <property type="match status" value="1"/>
</dbReference>
<dbReference type="PROSITE" id="PS01137">
    <property type="entry name" value="TATD_1"/>
    <property type="match status" value="1"/>
</dbReference>
<dbReference type="Pfam" id="PF01026">
    <property type="entry name" value="TatD_DNase"/>
    <property type="match status" value="1"/>
</dbReference>
<dbReference type="InterPro" id="IPR032466">
    <property type="entry name" value="Metal_Hydrolase"/>
</dbReference>
<dbReference type="RefSeq" id="WP_380083015.1">
    <property type="nucleotide sequence ID" value="NZ_JBHSWD010000001.1"/>
</dbReference>
<dbReference type="PANTHER" id="PTHR46124">
    <property type="entry name" value="D-AMINOACYL-TRNA DEACYLASE"/>
    <property type="match status" value="1"/>
</dbReference>
<dbReference type="SUPFAM" id="SSF51556">
    <property type="entry name" value="Metallo-dependent hydrolases"/>
    <property type="match status" value="1"/>
</dbReference>
<gene>
    <name evidence="3" type="ORF">ACFP81_08265</name>
</gene>
<comment type="caution">
    <text evidence="3">The sequence shown here is derived from an EMBL/GenBank/DDBJ whole genome shotgun (WGS) entry which is preliminary data.</text>
</comment>